<evidence type="ECO:0000256" key="1">
    <source>
        <dbReference type="SAM" id="MobiDB-lite"/>
    </source>
</evidence>
<sequence>MQKRRSAGPGTIVVKFTGSTGTAAAPAAAVTTGTGRRTSGPGTIVVKFTGNNA</sequence>
<dbReference type="KEGG" id="sals:SLNWT_5648"/>
<reference evidence="2 3" key="1">
    <citation type="submission" date="2015-01" db="EMBL/GenBank/DDBJ databases">
        <title>Enhanced salinomycin production by adjusting the supply of polyketide extender units in Streptomyce albus DSM 41398.</title>
        <authorList>
            <person name="Lu C."/>
        </authorList>
    </citation>
    <scope>NUCLEOTIDE SEQUENCE [LARGE SCALE GENOMIC DNA]</scope>
    <source>
        <strain evidence="3">ATCC 21838 / DSM 41398 / FERM P-419 / JCM 4703 / NBRC 107858</strain>
    </source>
</reference>
<evidence type="ECO:0000313" key="2">
    <source>
        <dbReference type="EMBL" id="AJE86024.1"/>
    </source>
</evidence>
<accession>A0A0B5EW55</accession>
<organism evidence="2 3">
    <name type="scientific">Streptomyces albus (strain ATCC 21838 / DSM 41398 / FERM P-419 / JCM 4703 / NBRC 107858)</name>
    <dbReference type="NCBI Taxonomy" id="1081613"/>
    <lineage>
        <taxon>Bacteria</taxon>
        <taxon>Bacillati</taxon>
        <taxon>Actinomycetota</taxon>
        <taxon>Actinomycetes</taxon>
        <taxon>Kitasatosporales</taxon>
        <taxon>Streptomycetaceae</taxon>
        <taxon>Streptomyces</taxon>
    </lineage>
</organism>
<protein>
    <submittedName>
        <fullName evidence="2">Uncharacterized protein</fullName>
    </submittedName>
</protein>
<feature type="compositionally biased region" description="Low complexity" evidence="1">
    <location>
        <begin position="22"/>
        <end position="43"/>
    </location>
</feature>
<name>A0A0B5EW55_STRA4</name>
<proteinExistence type="predicted"/>
<dbReference type="AlphaFoldDB" id="A0A0B5EW55"/>
<feature type="region of interest" description="Disordered" evidence="1">
    <location>
        <begin position="22"/>
        <end position="53"/>
    </location>
</feature>
<keyword evidence="3" id="KW-1185">Reference proteome</keyword>
<evidence type="ECO:0000313" key="3">
    <source>
        <dbReference type="Proteomes" id="UP000031523"/>
    </source>
</evidence>
<gene>
    <name evidence="2" type="ORF">SLNWT_5648</name>
</gene>
<dbReference type="EMBL" id="CP010519">
    <property type="protein sequence ID" value="AJE86024.1"/>
    <property type="molecule type" value="Genomic_DNA"/>
</dbReference>
<dbReference type="Proteomes" id="UP000031523">
    <property type="component" value="Chromosome"/>
</dbReference>